<name>A0A291ISU3_9MOLU</name>
<dbReference type="OrthoDB" id="407971at2"/>
<dbReference type="SUPFAM" id="SSF56349">
    <property type="entry name" value="DNA breaking-rejoining enzymes"/>
    <property type="match status" value="1"/>
</dbReference>
<dbReference type="EMBL" id="CP023668">
    <property type="protein sequence ID" value="ATG97798.1"/>
    <property type="molecule type" value="Genomic_DNA"/>
</dbReference>
<comment type="similarity">
    <text evidence="1">Belongs to the 'phage' integrase family.</text>
</comment>
<evidence type="ECO:0000256" key="3">
    <source>
        <dbReference type="ARBA" id="ARBA00023172"/>
    </source>
</evidence>
<organism evidence="4 5">
    <name type="scientific">Mesoplasma lactucae ATCC 49193</name>
    <dbReference type="NCBI Taxonomy" id="81460"/>
    <lineage>
        <taxon>Bacteria</taxon>
        <taxon>Bacillati</taxon>
        <taxon>Mycoplasmatota</taxon>
        <taxon>Mollicutes</taxon>
        <taxon>Entomoplasmatales</taxon>
        <taxon>Entomoplasmataceae</taxon>
        <taxon>Mesoplasma</taxon>
    </lineage>
</organism>
<dbReference type="CDD" id="cd00397">
    <property type="entry name" value="DNA_BRE_C"/>
    <property type="match status" value="1"/>
</dbReference>
<dbReference type="GO" id="GO:0003677">
    <property type="term" value="F:DNA binding"/>
    <property type="evidence" value="ECO:0007669"/>
    <property type="project" value="UniProtKB-UniRule"/>
</dbReference>
<keyword evidence="5" id="KW-1185">Reference proteome</keyword>
<dbReference type="InterPro" id="IPR013762">
    <property type="entry name" value="Integrase-like_cat_sf"/>
</dbReference>
<accession>A0A291ISU3</accession>
<evidence type="ECO:0000256" key="1">
    <source>
        <dbReference type="ARBA" id="ARBA00008857"/>
    </source>
</evidence>
<dbReference type="PROSITE" id="PS51898">
    <property type="entry name" value="TYR_RECOMBINASE"/>
    <property type="match status" value="1"/>
</dbReference>
<dbReference type="PANTHER" id="PTHR30349:SF64">
    <property type="entry name" value="PROPHAGE INTEGRASE INTD-RELATED"/>
    <property type="match status" value="1"/>
</dbReference>
<proteinExistence type="inferred from homology"/>
<sequence>MEKFLKYLDNNNYSKNTIYCYRYVLKDLFNQLDDRSLTFYRISKYLKLQQEKYKPSTVQFKKDVILSYLKFSNSKLYKEVEEIKIPSSQNTFFQTIDEELFKKIISKIRIKENKDLFKIFYYCGIRMSELKTIKYNKSKNSIIVYGKGMKYREIPLVGKLKDIDFSLYQTYSKKKIYSLIKKYWPEWVTPHTFRRSFCTNLIRNGANIKIVSLVMGHSRIETTARYMHFTSNDVFQELEKYLK</sequence>
<dbReference type="PROSITE" id="PS51900">
    <property type="entry name" value="CB"/>
    <property type="match status" value="1"/>
</dbReference>
<dbReference type="InterPro" id="IPR002104">
    <property type="entry name" value="Integrase_catalytic"/>
</dbReference>
<protein>
    <submittedName>
        <fullName evidence="4">Uncharacterized protein</fullName>
    </submittedName>
</protein>
<dbReference type="Gene3D" id="1.10.443.10">
    <property type="entry name" value="Intergrase catalytic core"/>
    <property type="match status" value="1"/>
</dbReference>
<dbReference type="InterPro" id="IPR044068">
    <property type="entry name" value="CB"/>
</dbReference>
<dbReference type="Pfam" id="PF00589">
    <property type="entry name" value="Phage_integrase"/>
    <property type="match status" value="1"/>
</dbReference>
<reference evidence="4 5" key="1">
    <citation type="submission" date="2017-09" db="EMBL/GenBank/DDBJ databases">
        <title>SPAdes assembly of the Mesoplasma lactucae genome.</title>
        <authorList>
            <person name="Knight T.F."/>
            <person name="Rubinstein R."/>
            <person name="Citino T."/>
        </authorList>
    </citation>
    <scope>NUCLEOTIDE SEQUENCE [LARGE SCALE GENOMIC DNA]</scope>
    <source>
        <strain evidence="4 5">831-C4</strain>
    </source>
</reference>
<dbReference type="Gene3D" id="1.10.150.130">
    <property type="match status" value="1"/>
</dbReference>
<dbReference type="GO" id="GO:0015074">
    <property type="term" value="P:DNA integration"/>
    <property type="evidence" value="ECO:0007669"/>
    <property type="project" value="InterPro"/>
</dbReference>
<dbReference type="KEGG" id="mlac:CP520_03620"/>
<dbReference type="RefSeq" id="WP_096863103.1">
    <property type="nucleotide sequence ID" value="NZ_CP023668.1"/>
</dbReference>
<dbReference type="InterPro" id="IPR011010">
    <property type="entry name" value="DNA_brk_join_enz"/>
</dbReference>
<dbReference type="InterPro" id="IPR010998">
    <property type="entry name" value="Integrase_recombinase_N"/>
</dbReference>
<evidence type="ECO:0000313" key="5">
    <source>
        <dbReference type="Proteomes" id="UP000232227"/>
    </source>
</evidence>
<dbReference type="InterPro" id="IPR050090">
    <property type="entry name" value="Tyrosine_recombinase_XerCD"/>
</dbReference>
<dbReference type="AlphaFoldDB" id="A0A291ISU3"/>
<keyword evidence="2" id="KW-0238">DNA-binding</keyword>
<evidence type="ECO:0000256" key="2">
    <source>
        <dbReference type="ARBA" id="ARBA00023125"/>
    </source>
</evidence>
<gene>
    <name evidence="4" type="ORF">CP520_03620</name>
</gene>
<dbReference type="GO" id="GO:0006310">
    <property type="term" value="P:DNA recombination"/>
    <property type="evidence" value="ECO:0007669"/>
    <property type="project" value="UniProtKB-KW"/>
</dbReference>
<keyword evidence="3" id="KW-0233">DNA recombination</keyword>
<dbReference type="Proteomes" id="UP000232227">
    <property type="component" value="Chromosome"/>
</dbReference>
<evidence type="ECO:0000313" key="4">
    <source>
        <dbReference type="EMBL" id="ATG97798.1"/>
    </source>
</evidence>
<dbReference type="PANTHER" id="PTHR30349">
    <property type="entry name" value="PHAGE INTEGRASE-RELATED"/>
    <property type="match status" value="1"/>
</dbReference>